<evidence type="ECO:0000313" key="7">
    <source>
        <dbReference type="EMBL" id="KEQ99282.1"/>
    </source>
</evidence>
<evidence type="ECO:0000256" key="3">
    <source>
        <dbReference type="ARBA" id="ARBA00022964"/>
    </source>
</evidence>
<dbReference type="GO" id="GO:0051213">
    <property type="term" value="F:dioxygenase activity"/>
    <property type="evidence" value="ECO:0007669"/>
    <property type="project" value="UniProtKB-KW"/>
</dbReference>
<keyword evidence="5" id="KW-0408">Iron</keyword>
<dbReference type="GO" id="GO:0046872">
    <property type="term" value="F:metal ion binding"/>
    <property type="evidence" value="ECO:0007669"/>
    <property type="project" value="UniProtKB-KW"/>
</dbReference>
<organism evidence="7 8">
    <name type="scientific">Aureobasidium subglaciale (strain EXF-2481)</name>
    <name type="common">Aureobasidium pullulans var. subglaciale</name>
    <dbReference type="NCBI Taxonomy" id="1043005"/>
    <lineage>
        <taxon>Eukaryota</taxon>
        <taxon>Fungi</taxon>
        <taxon>Dikarya</taxon>
        <taxon>Ascomycota</taxon>
        <taxon>Pezizomycotina</taxon>
        <taxon>Dothideomycetes</taxon>
        <taxon>Dothideomycetidae</taxon>
        <taxon>Dothideales</taxon>
        <taxon>Saccotheciaceae</taxon>
        <taxon>Aureobasidium</taxon>
    </lineage>
</organism>
<dbReference type="Proteomes" id="UP000030641">
    <property type="component" value="Unassembled WGS sequence"/>
</dbReference>
<gene>
    <name evidence="7" type="ORF">AUEXF2481DRAFT_86105</name>
</gene>
<dbReference type="InterPro" id="IPR003819">
    <property type="entry name" value="TauD/TfdA-like"/>
</dbReference>
<accession>A0A074YYN4</accession>
<sequence>MLETVTRVYDKKASTGILKLRAENVKRVGDLVVLPVLVSGRSAFGAEVFGVDWNDPIPEGVVKQLIKLQDKYAVLIFRQTGLDNARHIAFSRQLGEKLEINPFFYGRENDRVGEPLLFDVGNIELDGSLVKSQSRRWHHSMGNALWHTDSTYHQQRSKYSLLLSHGDAVTGGCYTHFADTRQAYADLRQDMKDELEDLIIEHDLWHSRKLASPIIYSNPTEREKALKPPAYHRLVQVAPDGRKTLYLAAHAKRIVGRSFENSQKLIWQLIDHCTQPKYVFSMEWLSGGDMVWWDNRQSMHRSNPYTESMSARDVRRSTVIDDGPLAFGVEI</sequence>
<dbReference type="EMBL" id="KL584751">
    <property type="protein sequence ID" value="KEQ99282.1"/>
    <property type="molecule type" value="Genomic_DNA"/>
</dbReference>
<evidence type="ECO:0000313" key="8">
    <source>
        <dbReference type="Proteomes" id="UP000030641"/>
    </source>
</evidence>
<evidence type="ECO:0000256" key="4">
    <source>
        <dbReference type="ARBA" id="ARBA00023002"/>
    </source>
</evidence>
<reference evidence="7 8" key="1">
    <citation type="journal article" date="2014" name="BMC Genomics">
        <title>Genome sequencing of four Aureobasidium pullulans varieties: biotechnological potential, stress tolerance, and description of new species.</title>
        <authorList>
            <person name="Gostin Ar C."/>
            <person name="Ohm R.A."/>
            <person name="Kogej T."/>
            <person name="Sonjak S."/>
            <person name="Turk M."/>
            <person name="Zajc J."/>
            <person name="Zalar P."/>
            <person name="Grube M."/>
            <person name="Sun H."/>
            <person name="Han J."/>
            <person name="Sharma A."/>
            <person name="Chiniquy J."/>
            <person name="Ngan C.Y."/>
            <person name="Lipzen A."/>
            <person name="Barry K."/>
            <person name="Grigoriev I.V."/>
            <person name="Gunde-Cimerman N."/>
        </authorList>
    </citation>
    <scope>NUCLEOTIDE SEQUENCE [LARGE SCALE GENOMIC DNA]</scope>
    <source>
        <strain evidence="7 8">EXF-2481</strain>
    </source>
</reference>
<feature type="domain" description="TauD/TfdA-like" evidence="6">
    <location>
        <begin position="43"/>
        <end position="317"/>
    </location>
</feature>
<proteinExistence type="inferred from homology"/>
<name>A0A074YYN4_AURSE</name>
<keyword evidence="4" id="KW-0560">Oxidoreductase</keyword>
<keyword evidence="3" id="KW-0223">Dioxygenase</keyword>
<keyword evidence="8" id="KW-1185">Reference proteome</keyword>
<dbReference type="SUPFAM" id="SSF51197">
    <property type="entry name" value="Clavaminate synthase-like"/>
    <property type="match status" value="1"/>
</dbReference>
<evidence type="ECO:0000259" key="6">
    <source>
        <dbReference type="Pfam" id="PF02668"/>
    </source>
</evidence>
<dbReference type="HOGENOM" id="CLU_036005_2_0_1"/>
<dbReference type="InParanoid" id="A0A074YYN4"/>
<dbReference type="OrthoDB" id="5818554at2759"/>
<dbReference type="InterPro" id="IPR051178">
    <property type="entry name" value="TfdA_dioxygenase"/>
</dbReference>
<dbReference type="InterPro" id="IPR042098">
    <property type="entry name" value="TauD-like_sf"/>
</dbReference>
<evidence type="ECO:0000256" key="1">
    <source>
        <dbReference type="ARBA" id="ARBA00005896"/>
    </source>
</evidence>
<evidence type="ECO:0000256" key="2">
    <source>
        <dbReference type="ARBA" id="ARBA00022723"/>
    </source>
</evidence>
<dbReference type="STRING" id="1043005.A0A074YYN4"/>
<keyword evidence="2" id="KW-0479">Metal-binding</keyword>
<dbReference type="RefSeq" id="XP_013347625.1">
    <property type="nucleotide sequence ID" value="XM_013492171.1"/>
</dbReference>
<protein>
    <recommendedName>
        <fullName evidence="6">TauD/TfdA-like domain-containing protein</fullName>
    </recommendedName>
</protein>
<evidence type="ECO:0000256" key="5">
    <source>
        <dbReference type="ARBA" id="ARBA00023004"/>
    </source>
</evidence>
<comment type="similarity">
    <text evidence="1">Belongs to the TfdA dioxygenase family.</text>
</comment>
<dbReference type="PANTHER" id="PTHR43779:SF3">
    <property type="entry name" value="(3R)-3-[(CARBOXYMETHYL)AMINO]FATTY ACID OXYGENASE_DECARBOXYLASE"/>
    <property type="match status" value="1"/>
</dbReference>
<dbReference type="Gene3D" id="3.60.130.10">
    <property type="entry name" value="Clavaminate synthase-like"/>
    <property type="match status" value="1"/>
</dbReference>
<dbReference type="OMA" id="GGSWTHF"/>
<dbReference type="AlphaFoldDB" id="A0A074YYN4"/>
<dbReference type="PANTHER" id="PTHR43779">
    <property type="entry name" value="DIOXYGENASE RV0097-RELATED"/>
    <property type="match status" value="1"/>
</dbReference>
<dbReference type="Pfam" id="PF02668">
    <property type="entry name" value="TauD"/>
    <property type="match status" value="1"/>
</dbReference>
<dbReference type="GeneID" id="25371899"/>